<evidence type="ECO:0000256" key="4">
    <source>
        <dbReference type="ARBA" id="ARBA00023125"/>
    </source>
</evidence>
<comment type="similarity">
    <text evidence="1">In the C-terminal section; belongs to the class-I pyridoxal-phosphate-dependent aminotransferase family.</text>
</comment>
<dbReference type="GO" id="GO:0030170">
    <property type="term" value="F:pyridoxal phosphate binding"/>
    <property type="evidence" value="ECO:0007669"/>
    <property type="project" value="InterPro"/>
</dbReference>
<dbReference type="Proteomes" id="UP000182517">
    <property type="component" value="Chromosome"/>
</dbReference>
<evidence type="ECO:0000259" key="6">
    <source>
        <dbReference type="PROSITE" id="PS50949"/>
    </source>
</evidence>
<gene>
    <name evidence="7" type="ORF">A7E78_11270</name>
</gene>
<dbReference type="InterPro" id="IPR036390">
    <property type="entry name" value="WH_DNA-bd_sf"/>
</dbReference>
<dbReference type="AlphaFoldDB" id="A0A1L3GRU0"/>
<accession>A0A1L3GRU0</accession>
<sequence>MRQELFRYQEVERYVIDLIETSTVGPGERLPSLRVLSSRLKASISTINQAYLALEKQGVIEARSRSGFFVREQVHCSPPVSLPRPDLEPTQGNRSHLIQTVLSSVGDRNLLPLGVICPSEELLPSKPLARLMAVVTRENPHKTIAYETIYGNLELRRQLAFRALDAGMAVSPEGILITSGAMEALYVSLRAVTRPGDNVLIQSPTYYCFLQLLENCGLRAIEVPSRPENGVDPADVAKALQRFDISACIFSPNFNNPDGSLACDGAKKEVVELLAERDIPLIEDDVYGDLSFDACRPRTYQSFDRKGLVMLCSSFSKTIAPGYRVGWMIPGRFYRRALEVKTVTNVCSATPTQMAVAAYLRTGQYDRHLKRLRTAIQKQMQTMQIHLGRCFPVGTGMTRPRGGGVLWLELDESIDSVALFYRAREAGIGIAPGAIFSTQDKYNNFIRLSCGALWDEKLRQGLETLGSLIGEMSR</sequence>
<evidence type="ECO:0000313" key="8">
    <source>
        <dbReference type="Proteomes" id="UP000182517"/>
    </source>
</evidence>
<keyword evidence="8" id="KW-1185">Reference proteome</keyword>
<dbReference type="Pfam" id="PF00155">
    <property type="entry name" value="Aminotran_1_2"/>
    <property type="match status" value="1"/>
</dbReference>
<dbReference type="SUPFAM" id="SSF46785">
    <property type="entry name" value="Winged helix' DNA-binding domain"/>
    <property type="match status" value="1"/>
</dbReference>
<feature type="domain" description="HTH gntR-type" evidence="6">
    <location>
        <begin position="5"/>
        <end position="73"/>
    </location>
</feature>
<reference evidence="7 8" key="1">
    <citation type="journal article" date="2017" name="Genome Announc.">
        <title>Complete Genome Sequences of Two Acetylene-Fermenting Pelobacter acetylenicus Strains.</title>
        <authorList>
            <person name="Sutton J.M."/>
            <person name="Baesman S.M."/>
            <person name="Fierst J.L."/>
            <person name="Poret-Peterson A.T."/>
            <person name="Oremland R.S."/>
            <person name="Dunlap D.S."/>
            <person name="Akob D.M."/>
        </authorList>
    </citation>
    <scope>NUCLEOTIDE SEQUENCE [LARGE SCALE GENOMIC DNA]</scope>
    <source>
        <strain evidence="7 8">SFB93</strain>
    </source>
</reference>
<dbReference type="InterPro" id="IPR036388">
    <property type="entry name" value="WH-like_DNA-bd_sf"/>
</dbReference>
<keyword evidence="2" id="KW-0663">Pyridoxal phosphate</keyword>
<evidence type="ECO:0000256" key="5">
    <source>
        <dbReference type="ARBA" id="ARBA00023163"/>
    </source>
</evidence>
<evidence type="ECO:0000256" key="2">
    <source>
        <dbReference type="ARBA" id="ARBA00022898"/>
    </source>
</evidence>
<dbReference type="GO" id="GO:0003700">
    <property type="term" value="F:DNA-binding transcription factor activity"/>
    <property type="evidence" value="ECO:0007669"/>
    <property type="project" value="InterPro"/>
</dbReference>
<proteinExistence type="inferred from homology"/>
<dbReference type="Gene3D" id="1.10.10.10">
    <property type="entry name" value="Winged helix-like DNA-binding domain superfamily/Winged helix DNA-binding domain"/>
    <property type="match status" value="1"/>
</dbReference>
<dbReference type="InterPro" id="IPR015421">
    <property type="entry name" value="PyrdxlP-dep_Trfase_major"/>
</dbReference>
<name>A0A1L3GRU0_9BACT</name>
<dbReference type="InterPro" id="IPR015422">
    <property type="entry name" value="PyrdxlP-dep_Trfase_small"/>
</dbReference>
<dbReference type="GO" id="GO:0003677">
    <property type="term" value="F:DNA binding"/>
    <property type="evidence" value="ECO:0007669"/>
    <property type="project" value="UniProtKB-KW"/>
</dbReference>
<keyword evidence="4" id="KW-0238">DNA-binding</keyword>
<dbReference type="PANTHER" id="PTHR46577:SF2">
    <property type="entry name" value="TRANSCRIPTIONAL REGULATORY PROTEIN"/>
    <property type="match status" value="1"/>
</dbReference>
<dbReference type="InterPro" id="IPR051446">
    <property type="entry name" value="HTH_trans_reg/aminotransferase"/>
</dbReference>
<dbReference type="InterPro" id="IPR015424">
    <property type="entry name" value="PyrdxlP-dep_Trfase"/>
</dbReference>
<evidence type="ECO:0000256" key="3">
    <source>
        <dbReference type="ARBA" id="ARBA00023015"/>
    </source>
</evidence>
<dbReference type="Pfam" id="PF00392">
    <property type="entry name" value="GntR"/>
    <property type="match status" value="1"/>
</dbReference>
<dbReference type="SMART" id="SM00345">
    <property type="entry name" value="HTH_GNTR"/>
    <property type="match status" value="1"/>
</dbReference>
<dbReference type="STRING" id="1842532.A7E78_11270"/>
<dbReference type="PROSITE" id="PS50949">
    <property type="entry name" value="HTH_GNTR"/>
    <property type="match status" value="1"/>
</dbReference>
<dbReference type="Gene3D" id="3.40.640.10">
    <property type="entry name" value="Type I PLP-dependent aspartate aminotransferase-like (Major domain)"/>
    <property type="match status" value="1"/>
</dbReference>
<dbReference type="SUPFAM" id="SSF53383">
    <property type="entry name" value="PLP-dependent transferases"/>
    <property type="match status" value="1"/>
</dbReference>
<dbReference type="Gene3D" id="3.90.1150.10">
    <property type="entry name" value="Aspartate Aminotransferase, domain 1"/>
    <property type="match status" value="1"/>
</dbReference>
<keyword evidence="3" id="KW-0805">Transcription regulation</keyword>
<keyword evidence="5" id="KW-0804">Transcription</keyword>
<dbReference type="InterPro" id="IPR000524">
    <property type="entry name" value="Tscrpt_reg_HTH_GntR"/>
</dbReference>
<organism evidence="7 8">
    <name type="scientific">Syntrophotalea acetylenivorans</name>
    <dbReference type="NCBI Taxonomy" id="1842532"/>
    <lineage>
        <taxon>Bacteria</taxon>
        <taxon>Pseudomonadati</taxon>
        <taxon>Thermodesulfobacteriota</taxon>
        <taxon>Desulfuromonadia</taxon>
        <taxon>Desulfuromonadales</taxon>
        <taxon>Syntrophotaleaceae</taxon>
        <taxon>Syntrophotalea</taxon>
    </lineage>
</organism>
<dbReference type="RefSeq" id="WP_072284407.1">
    <property type="nucleotide sequence ID" value="NZ_CP015519.1"/>
</dbReference>
<evidence type="ECO:0000313" key="7">
    <source>
        <dbReference type="EMBL" id="APG28378.1"/>
    </source>
</evidence>
<dbReference type="CDD" id="cd07377">
    <property type="entry name" value="WHTH_GntR"/>
    <property type="match status" value="1"/>
</dbReference>
<dbReference type="EMBL" id="CP015519">
    <property type="protein sequence ID" value="APG28378.1"/>
    <property type="molecule type" value="Genomic_DNA"/>
</dbReference>
<dbReference type="KEGG" id="pef:A7E78_11270"/>
<evidence type="ECO:0000256" key="1">
    <source>
        <dbReference type="ARBA" id="ARBA00005384"/>
    </source>
</evidence>
<protein>
    <submittedName>
        <fullName evidence="7">GntR family transcriptional regulator</fullName>
    </submittedName>
</protein>
<dbReference type="InterPro" id="IPR004839">
    <property type="entry name" value="Aminotransferase_I/II_large"/>
</dbReference>
<dbReference type="PANTHER" id="PTHR46577">
    <property type="entry name" value="HTH-TYPE TRANSCRIPTIONAL REGULATORY PROTEIN GABR"/>
    <property type="match status" value="1"/>
</dbReference>
<dbReference type="CDD" id="cd00609">
    <property type="entry name" value="AAT_like"/>
    <property type="match status" value="1"/>
</dbReference>
<dbReference type="OrthoDB" id="9804020at2"/>